<feature type="domain" description="Methyltransferase small" evidence="6">
    <location>
        <begin position="125"/>
        <end position="211"/>
    </location>
</feature>
<comment type="function">
    <text evidence="5">Methylates the class 1 translation termination release factors RF1/PrfA and RF2/PrfB on the glutamine residue of the universally conserved GGQ motif.</text>
</comment>
<reference evidence="8 9" key="1">
    <citation type="submission" date="2015-05" db="EMBL/GenBank/DDBJ databases">
        <authorList>
            <person name="Tang B."/>
            <person name="Yu Y."/>
        </authorList>
    </citation>
    <scope>NUCLEOTIDE SEQUENCE [LARGE SCALE GENOMIC DNA]</scope>
    <source>
        <strain evidence="8 9">DSM 7029</strain>
    </source>
</reference>
<gene>
    <name evidence="8" type="primary">hemK</name>
    <name evidence="5" type="synonym">prmC</name>
    <name evidence="8" type="ORF">AAW51_4597</name>
</gene>
<sequence length="294" mass="31452">MSAARPPEGARAAVTMAAAWASAVQRGLERLDAQLLLAHLLGLPAARARAWLLAHDTDPLAPAVASRYAELVERRLDGVPLAYLVGEKEFYGLRLAVSPEVLVPRPDTETLVAWAVELAQPLPAPRLADLGTGSGAIALALKHLLPHAEVTATDLSPAALAVARGNGERLGLPVRWRQGCWWEALAGEADEQHYDVVASNPPYIAERDPHLAALRHEPLQALASGPLGLDALRQIVAGAPDHLTDGGWLLFEHGHEQADDVQALLRKAGFVDVSTRVDLAGRPRCTGGRWQVSR</sequence>
<evidence type="ECO:0000256" key="3">
    <source>
        <dbReference type="ARBA" id="ARBA00022691"/>
    </source>
</evidence>
<dbReference type="RefSeq" id="WP_083438524.1">
    <property type="nucleotide sequence ID" value="NZ_CP011371.1"/>
</dbReference>
<dbReference type="InterPro" id="IPR007848">
    <property type="entry name" value="Small_mtfrase_dom"/>
</dbReference>
<keyword evidence="9" id="KW-1185">Reference proteome</keyword>
<dbReference type="CDD" id="cd02440">
    <property type="entry name" value="AdoMet_MTases"/>
    <property type="match status" value="1"/>
</dbReference>
<feature type="domain" description="Release factor glutamine methyltransferase N-terminal" evidence="7">
    <location>
        <begin position="27"/>
        <end position="86"/>
    </location>
</feature>
<dbReference type="InterPro" id="IPR050320">
    <property type="entry name" value="N5-glutamine_MTase"/>
</dbReference>
<evidence type="ECO:0000259" key="7">
    <source>
        <dbReference type="Pfam" id="PF17827"/>
    </source>
</evidence>
<dbReference type="Pfam" id="PF05175">
    <property type="entry name" value="MTS"/>
    <property type="match status" value="1"/>
</dbReference>
<feature type="binding site" evidence="5">
    <location>
        <begin position="131"/>
        <end position="135"/>
    </location>
    <ligand>
        <name>S-adenosyl-L-methionine</name>
        <dbReference type="ChEBI" id="CHEBI:59789"/>
    </ligand>
</feature>
<evidence type="ECO:0000313" key="8">
    <source>
        <dbReference type="EMBL" id="AKJ31288.1"/>
    </source>
</evidence>
<dbReference type="EMBL" id="CP011371">
    <property type="protein sequence ID" value="AKJ31288.1"/>
    <property type="molecule type" value="Genomic_DNA"/>
</dbReference>
<dbReference type="SUPFAM" id="SSF53335">
    <property type="entry name" value="S-adenosyl-L-methionine-dependent methyltransferases"/>
    <property type="match status" value="1"/>
</dbReference>
<protein>
    <recommendedName>
        <fullName evidence="5">Release factor glutamine methyltransferase</fullName>
        <shortName evidence="5">RF MTase</shortName>
        <ecNumber evidence="5">2.1.1.297</ecNumber>
    </recommendedName>
    <alternativeName>
        <fullName evidence="5">N5-glutamine methyltransferase PrmC</fullName>
    </alternativeName>
    <alternativeName>
        <fullName evidence="5">Protein-(glutamine-N5) MTase PrmC</fullName>
    </alternativeName>
    <alternativeName>
        <fullName evidence="5">Protein-glutamine N-methyltransferase PrmC</fullName>
    </alternativeName>
</protein>
<dbReference type="InterPro" id="IPR040758">
    <property type="entry name" value="PrmC_N"/>
</dbReference>
<dbReference type="PANTHER" id="PTHR18895">
    <property type="entry name" value="HEMK METHYLTRANSFERASE"/>
    <property type="match status" value="1"/>
</dbReference>
<dbReference type="PROSITE" id="PS00092">
    <property type="entry name" value="N6_MTASE"/>
    <property type="match status" value="1"/>
</dbReference>
<evidence type="ECO:0000259" key="6">
    <source>
        <dbReference type="Pfam" id="PF05175"/>
    </source>
</evidence>
<evidence type="ECO:0000313" key="9">
    <source>
        <dbReference type="Proteomes" id="UP000035352"/>
    </source>
</evidence>
<feature type="binding site" evidence="5">
    <location>
        <position position="154"/>
    </location>
    <ligand>
        <name>S-adenosyl-L-methionine</name>
        <dbReference type="ChEBI" id="CHEBI:59789"/>
    </ligand>
</feature>
<dbReference type="GO" id="GO:0032259">
    <property type="term" value="P:methylation"/>
    <property type="evidence" value="ECO:0007669"/>
    <property type="project" value="UniProtKB-KW"/>
</dbReference>
<keyword evidence="1 5" id="KW-0489">Methyltransferase</keyword>
<evidence type="ECO:0000256" key="5">
    <source>
        <dbReference type="HAMAP-Rule" id="MF_02126"/>
    </source>
</evidence>
<name>A0A0G3BTH6_9BURK</name>
<dbReference type="GO" id="GO:0003676">
    <property type="term" value="F:nucleic acid binding"/>
    <property type="evidence" value="ECO:0007669"/>
    <property type="project" value="InterPro"/>
</dbReference>
<feature type="binding site" evidence="5">
    <location>
        <position position="200"/>
    </location>
    <ligand>
        <name>S-adenosyl-L-methionine</name>
        <dbReference type="ChEBI" id="CHEBI:59789"/>
    </ligand>
</feature>
<evidence type="ECO:0000256" key="2">
    <source>
        <dbReference type="ARBA" id="ARBA00022679"/>
    </source>
</evidence>
<evidence type="ECO:0000256" key="1">
    <source>
        <dbReference type="ARBA" id="ARBA00022603"/>
    </source>
</evidence>
<dbReference type="KEGG" id="pbh:AAW51_4597"/>
<dbReference type="Gene3D" id="1.10.8.10">
    <property type="entry name" value="DNA helicase RuvA subunit, C-terminal domain"/>
    <property type="match status" value="1"/>
</dbReference>
<keyword evidence="2 5" id="KW-0808">Transferase</keyword>
<accession>A0A0G3BTH6</accession>
<dbReference type="GO" id="GO:0102559">
    <property type="term" value="F:peptide chain release factor N(5)-glutamine methyltransferase activity"/>
    <property type="evidence" value="ECO:0007669"/>
    <property type="project" value="UniProtKB-EC"/>
</dbReference>
<keyword evidence="3 5" id="KW-0949">S-adenosyl-L-methionine</keyword>
<dbReference type="NCBIfam" id="TIGR00536">
    <property type="entry name" value="hemK_fam"/>
    <property type="match status" value="1"/>
</dbReference>
<dbReference type="PANTHER" id="PTHR18895:SF74">
    <property type="entry name" value="MTRF1L RELEASE FACTOR GLUTAMINE METHYLTRANSFERASE"/>
    <property type="match status" value="1"/>
</dbReference>
<dbReference type="InterPro" id="IPR029063">
    <property type="entry name" value="SAM-dependent_MTases_sf"/>
</dbReference>
<evidence type="ECO:0000256" key="4">
    <source>
        <dbReference type="ARBA" id="ARBA00048391"/>
    </source>
</evidence>
<dbReference type="Pfam" id="PF17827">
    <property type="entry name" value="PrmC_N"/>
    <property type="match status" value="1"/>
</dbReference>
<organism evidence="8 9">
    <name type="scientific">Caldimonas brevitalea</name>
    <dbReference type="NCBI Taxonomy" id="413882"/>
    <lineage>
        <taxon>Bacteria</taxon>
        <taxon>Pseudomonadati</taxon>
        <taxon>Pseudomonadota</taxon>
        <taxon>Betaproteobacteria</taxon>
        <taxon>Burkholderiales</taxon>
        <taxon>Sphaerotilaceae</taxon>
        <taxon>Caldimonas</taxon>
    </lineage>
</organism>
<dbReference type="EC" id="2.1.1.297" evidence="5"/>
<dbReference type="InterPro" id="IPR002052">
    <property type="entry name" value="DNA_methylase_N6_adenine_CS"/>
</dbReference>
<dbReference type="Proteomes" id="UP000035352">
    <property type="component" value="Chromosome"/>
</dbReference>
<dbReference type="PATRIC" id="fig|413882.6.peg.4805"/>
<proteinExistence type="inferred from homology"/>
<dbReference type="InterPro" id="IPR004556">
    <property type="entry name" value="HemK-like"/>
</dbReference>
<dbReference type="STRING" id="413882.AAW51_4597"/>
<dbReference type="InterPro" id="IPR019874">
    <property type="entry name" value="RF_methyltr_PrmC"/>
</dbReference>
<feature type="binding site" evidence="5">
    <location>
        <begin position="200"/>
        <end position="203"/>
    </location>
    <ligand>
        <name>substrate</name>
    </ligand>
</feature>
<dbReference type="AlphaFoldDB" id="A0A0G3BTH6"/>
<dbReference type="NCBIfam" id="TIGR03534">
    <property type="entry name" value="RF_mod_PrmC"/>
    <property type="match status" value="1"/>
</dbReference>
<dbReference type="HAMAP" id="MF_02126">
    <property type="entry name" value="RF_methyltr_PrmC"/>
    <property type="match status" value="1"/>
</dbReference>
<comment type="similarity">
    <text evidence="5">Belongs to the protein N5-glutamine methyltransferase family. PrmC subfamily.</text>
</comment>
<comment type="catalytic activity">
    <reaction evidence="4 5">
        <text>L-glutaminyl-[peptide chain release factor] + S-adenosyl-L-methionine = N(5)-methyl-L-glutaminyl-[peptide chain release factor] + S-adenosyl-L-homocysteine + H(+)</text>
        <dbReference type="Rhea" id="RHEA:42896"/>
        <dbReference type="Rhea" id="RHEA-COMP:10271"/>
        <dbReference type="Rhea" id="RHEA-COMP:10272"/>
        <dbReference type="ChEBI" id="CHEBI:15378"/>
        <dbReference type="ChEBI" id="CHEBI:30011"/>
        <dbReference type="ChEBI" id="CHEBI:57856"/>
        <dbReference type="ChEBI" id="CHEBI:59789"/>
        <dbReference type="ChEBI" id="CHEBI:61891"/>
        <dbReference type="EC" id="2.1.1.297"/>
    </reaction>
</comment>
<dbReference type="Gene3D" id="3.40.50.150">
    <property type="entry name" value="Vaccinia Virus protein VP39"/>
    <property type="match status" value="1"/>
</dbReference>
<dbReference type="OrthoDB" id="9800643at2"/>
<feature type="binding site" evidence="5">
    <location>
        <position position="181"/>
    </location>
    <ligand>
        <name>S-adenosyl-L-methionine</name>
        <dbReference type="ChEBI" id="CHEBI:59789"/>
    </ligand>
</feature>